<keyword evidence="3" id="KW-1185">Reference proteome</keyword>
<name>A0A387APC4_9LACO</name>
<organism evidence="2 3">
    <name type="scientific">Apilactobacillus bombintestini</name>
    <dbReference type="NCBI Taxonomy" id="2419772"/>
    <lineage>
        <taxon>Bacteria</taxon>
        <taxon>Bacillati</taxon>
        <taxon>Bacillota</taxon>
        <taxon>Bacilli</taxon>
        <taxon>Lactobacillales</taxon>
        <taxon>Lactobacillaceae</taxon>
        <taxon>Apilactobacillus</taxon>
    </lineage>
</organism>
<dbReference type="RefSeq" id="WP_120784310.1">
    <property type="nucleotide sequence ID" value="NZ_CP032626.1"/>
</dbReference>
<dbReference type="InterPro" id="IPR021324">
    <property type="entry name" value="DUF2929"/>
</dbReference>
<dbReference type="Pfam" id="PF11151">
    <property type="entry name" value="DUF2929"/>
    <property type="match status" value="1"/>
</dbReference>
<reference evidence="2 3" key="1">
    <citation type="submission" date="2018-09" db="EMBL/GenBank/DDBJ databases">
        <title>Genome sequencing of strain BHWM-4.</title>
        <authorList>
            <person name="Heo J."/>
            <person name="Kim S.-J."/>
            <person name="Kwon S.-W."/>
        </authorList>
    </citation>
    <scope>NUCLEOTIDE SEQUENCE [LARGE SCALE GENOMIC DNA]</scope>
    <source>
        <strain evidence="2 3">BHWM-4</strain>
    </source>
</reference>
<evidence type="ECO:0000313" key="2">
    <source>
        <dbReference type="EMBL" id="AYF92542.1"/>
    </source>
</evidence>
<keyword evidence="1" id="KW-1133">Transmembrane helix</keyword>
<keyword evidence="1" id="KW-0472">Membrane</keyword>
<protein>
    <submittedName>
        <fullName evidence="2">DUF2929 family protein</fullName>
    </submittedName>
</protein>
<dbReference type="EMBL" id="CP032626">
    <property type="protein sequence ID" value="AYF92542.1"/>
    <property type="molecule type" value="Genomic_DNA"/>
</dbReference>
<keyword evidence="1" id="KW-0812">Transmembrane</keyword>
<evidence type="ECO:0000313" key="3">
    <source>
        <dbReference type="Proteomes" id="UP000272003"/>
    </source>
</evidence>
<feature type="transmembrane region" description="Helical" evidence="1">
    <location>
        <begin position="7"/>
        <end position="26"/>
    </location>
</feature>
<dbReference type="AlphaFoldDB" id="A0A387APC4"/>
<gene>
    <name evidence="2" type="ORF">D7I45_03170</name>
</gene>
<evidence type="ECO:0000256" key="1">
    <source>
        <dbReference type="SAM" id="Phobius"/>
    </source>
</evidence>
<accession>A0A387APC4</accession>
<dbReference type="Proteomes" id="UP000272003">
    <property type="component" value="Chromosome"/>
</dbReference>
<dbReference type="OrthoDB" id="2300224at2"/>
<dbReference type="KEGG" id="abom:D7I45_03170"/>
<proteinExistence type="predicted"/>
<sequence>MKSIIANITVIFWAFIFGEILGYITSQLTGLSYNFTEIGVLAAVVVLITVNCLSFMFKRSVK</sequence>
<feature type="transmembrane region" description="Helical" evidence="1">
    <location>
        <begin position="38"/>
        <end position="57"/>
    </location>
</feature>